<feature type="domain" description="FP protein C-terminal" evidence="2">
    <location>
        <begin position="185"/>
        <end position="237"/>
    </location>
</feature>
<evidence type="ECO:0000256" key="1">
    <source>
        <dbReference type="SAM" id="Coils"/>
    </source>
</evidence>
<keyword evidence="4" id="KW-1185">Reference proteome</keyword>
<evidence type="ECO:0000313" key="3">
    <source>
        <dbReference type="EMBL" id="KAH9359802.1"/>
    </source>
</evidence>
<dbReference type="OrthoDB" id="6507650at2759"/>
<dbReference type="AlphaFoldDB" id="A0A9J6FA09"/>
<dbReference type="Proteomes" id="UP000821853">
    <property type="component" value="Chromosome 1"/>
</dbReference>
<gene>
    <name evidence="3" type="ORF">HPB48_015815</name>
</gene>
<keyword evidence="1" id="KW-0175">Coiled coil</keyword>
<dbReference type="VEuPathDB" id="VectorBase:HLOH_060349"/>
<accession>A0A9J6FA09</accession>
<evidence type="ECO:0000259" key="2">
    <source>
        <dbReference type="Pfam" id="PF25298"/>
    </source>
</evidence>
<evidence type="ECO:0000313" key="4">
    <source>
        <dbReference type="Proteomes" id="UP000821853"/>
    </source>
</evidence>
<protein>
    <recommendedName>
        <fullName evidence="2">FP protein C-terminal domain-containing protein</fullName>
    </recommendedName>
</protein>
<dbReference type="EMBL" id="JABSTR010000001">
    <property type="protein sequence ID" value="KAH9359802.1"/>
    <property type="molecule type" value="Genomic_DNA"/>
</dbReference>
<dbReference type="PANTHER" id="PTHR11505">
    <property type="entry name" value="L1 TRANSPOSABLE ELEMENT-RELATED"/>
    <property type="match status" value="1"/>
</dbReference>
<feature type="coiled-coil region" evidence="1">
    <location>
        <begin position="49"/>
        <end position="90"/>
    </location>
</feature>
<dbReference type="Gene3D" id="3.30.70.1820">
    <property type="entry name" value="L1 transposable element, RRM domain"/>
    <property type="match status" value="1"/>
</dbReference>
<dbReference type="OMA" id="XKEKENT"/>
<dbReference type="Pfam" id="PF25298">
    <property type="entry name" value="Baculo_FP_2nd"/>
    <property type="match status" value="1"/>
</dbReference>
<dbReference type="InterPro" id="IPR004244">
    <property type="entry name" value="Transposase_22"/>
</dbReference>
<reference evidence="3 4" key="1">
    <citation type="journal article" date="2020" name="Cell">
        <title>Large-Scale Comparative Analyses of Tick Genomes Elucidate Their Genetic Diversity and Vector Capacities.</title>
        <authorList>
            <consortium name="Tick Genome and Microbiome Consortium (TIGMIC)"/>
            <person name="Jia N."/>
            <person name="Wang J."/>
            <person name="Shi W."/>
            <person name="Du L."/>
            <person name="Sun Y."/>
            <person name="Zhan W."/>
            <person name="Jiang J.F."/>
            <person name="Wang Q."/>
            <person name="Zhang B."/>
            <person name="Ji P."/>
            <person name="Bell-Sakyi L."/>
            <person name="Cui X.M."/>
            <person name="Yuan T.T."/>
            <person name="Jiang B.G."/>
            <person name="Yang W.F."/>
            <person name="Lam T.T."/>
            <person name="Chang Q.C."/>
            <person name="Ding S.J."/>
            <person name="Wang X.J."/>
            <person name="Zhu J.G."/>
            <person name="Ruan X.D."/>
            <person name="Zhao L."/>
            <person name="Wei J.T."/>
            <person name="Ye R.Z."/>
            <person name="Que T.C."/>
            <person name="Du C.H."/>
            <person name="Zhou Y.H."/>
            <person name="Cheng J.X."/>
            <person name="Dai P.F."/>
            <person name="Guo W.B."/>
            <person name="Han X.H."/>
            <person name="Huang E.J."/>
            <person name="Li L.F."/>
            <person name="Wei W."/>
            <person name="Gao Y.C."/>
            <person name="Liu J.Z."/>
            <person name="Shao H.Z."/>
            <person name="Wang X."/>
            <person name="Wang C.C."/>
            <person name="Yang T.C."/>
            <person name="Huo Q.B."/>
            <person name="Li W."/>
            <person name="Chen H.Y."/>
            <person name="Chen S.E."/>
            <person name="Zhou L.G."/>
            <person name="Ni X.B."/>
            <person name="Tian J.H."/>
            <person name="Sheng Y."/>
            <person name="Liu T."/>
            <person name="Pan Y.S."/>
            <person name="Xia L.Y."/>
            <person name="Li J."/>
            <person name="Zhao F."/>
            <person name="Cao W.C."/>
        </authorList>
    </citation>
    <scope>NUCLEOTIDE SEQUENCE [LARGE SCALE GENOMIC DNA]</scope>
    <source>
        <strain evidence="3">HaeL-2018</strain>
    </source>
</reference>
<sequence length="240" mass="27587">MSTRSGKKATDGADVNLKQEFDDFRKEMVDEFRKLRDSVKYCSGTCDEVTRTNKDVQAMMKEIKELTASNRALKEENHRLTQRVEELEQYGRSNNLEVKGVPDDQDAQEMILKMSEIVREPVTKDDIDVCHRVPTAKQNESNIIVRFVRREKRNSFLSNAKKMRITTTELGCTVQAPVYVNENLTRQNKELLGAAVAKKKQAGWKYAWVKDGKIFARREDKTPILRIRALSDVDKITSAT</sequence>
<organism evidence="3 4">
    <name type="scientific">Haemaphysalis longicornis</name>
    <name type="common">Bush tick</name>
    <dbReference type="NCBI Taxonomy" id="44386"/>
    <lineage>
        <taxon>Eukaryota</taxon>
        <taxon>Metazoa</taxon>
        <taxon>Ecdysozoa</taxon>
        <taxon>Arthropoda</taxon>
        <taxon>Chelicerata</taxon>
        <taxon>Arachnida</taxon>
        <taxon>Acari</taxon>
        <taxon>Parasitiformes</taxon>
        <taxon>Ixodida</taxon>
        <taxon>Ixodoidea</taxon>
        <taxon>Ixodidae</taxon>
        <taxon>Haemaphysalinae</taxon>
        <taxon>Haemaphysalis</taxon>
    </lineage>
</organism>
<dbReference type="InterPro" id="IPR057251">
    <property type="entry name" value="FP_C"/>
</dbReference>
<name>A0A9J6FA09_HAELO</name>
<comment type="caution">
    <text evidence="3">The sequence shown here is derived from an EMBL/GenBank/DDBJ whole genome shotgun (WGS) entry which is preliminary data.</text>
</comment>
<proteinExistence type="predicted"/>